<evidence type="ECO:0000256" key="7">
    <source>
        <dbReference type="SAM" id="Phobius"/>
    </source>
</evidence>
<keyword evidence="5 7" id="KW-0472">Membrane</keyword>
<dbReference type="Proteomes" id="UP001168877">
    <property type="component" value="Unassembled WGS sequence"/>
</dbReference>
<evidence type="ECO:0000259" key="8">
    <source>
        <dbReference type="Pfam" id="PF00892"/>
    </source>
</evidence>
<dbReference type="InterPro" id="IPR030184">
    <property type="entry name" value="WAT1-related"/>
</dbReference>
<feature type="domain" description="EamA" evidence="8">
    <location>
        <begin position="189"/>
        <end position="327"/>
    </location>
</feature>
<dbReference type="InterPro" id="IPR037185">
    <property type="entry name" value="EmrE-like"/>
</dbReference>
<feature type="transmembrane region" description="Helical" evidence="7">
    <location>
        <begin position="283"/>
        <end position="304"/>
    </location>
</feature>
<feature type="transmembrane region" description="Helical" evidence="7">
    <location>
        <begin position="103"/>
        <end position="125"/>
    </location>
</feature>
<evidence type="ECO:0000313" key="9">
    <source>
        <dbReference type="EMBL" id="KAK0587159.1"/>
    </source>
</evidence>
<evidence type="ECO:0000313" key="10">
    <source>
        <dbReference type="Proteomes" id="UP001168877"/>
    </source>
</evidence>
<evidence type="ECO:0000256" key="4">
    <source>
        <dbReference type="ARBA" id="ARBA00022989"/>
    </source>
</evidence>
<dbReference type="EMBL" id="JAUESC010000382">
    <property type="protein sequence ID" value="KAK0587159.1"/>
    <property type="molecule type" value="Genomic_DNA"/>
</dbReference>
<comment type="similarity">
    <text evidence="2">Belongs to the drug/metabolite transporter (DMT) superfamily. Plant drug/metabolite exporter (P-DME) (TC 2.A.7.4) family.</text>
</comment>
<name>A0AA39SDU7_ACESA</name>
<reference evidence="9" key="2">
    <citation type="submission" date="2023-06" db="EMBL/GenBank/DDBJ databases">
        <authorList>
            <person name="Swenson N.G."/>
            <person name="Wegrzyn J.L."/>
            <person name="Mcevoy S.L."/>
        </authorList>
    </citation>
    <scope>NUCLEOTIDE SEQUENCE</scope>
    <source>
        <strain evidence="9">NS2018</strain>
        <tissue evidence="9">Leaf</tissue>
    </source>
</reference>
<dbReference type="GO" id="GO:0022857">
    <property type="term" value="F:transmembrane transporter activity"/>
    <property type="evidence" value="ECO:0007669"/>
    <property type="project" value="InterPro"/>
</dbReference>
<feature type="domain" description="EamA" evidence="8">
    <location>
        <begin position="25"/>
        <end position="153"/>
    </location>
</feature>
<sequence>MEVKSFLVGLVPFAAMVVAEIVDVGLTTLSKAAMSKGMSHFVFVVYSNALASLILLPFSFFINRKNRPPLTFSILCKFFLLSLVGITVMQNCVFTGVNYSSPTLGSAMANLVPAFTFLLAVIFRMEKLDLISLRSQIKVMGTLVSILGALIVTFYKGPSIGGAAEPMQPPVQPPSSLTNLLATTNNWVIGGILFATAGLSLSILNVSQAAILKGYPSEITMVSFYSFFGAIQCAILTLIAERKPNAWKLKPDIELISVIYSAVFGNVVTYSVLAWCIHRKGPVFVAMFKPLGISIAAFLGVIFLGDTLHVGSIIGAIVIVVGFYGVIWAQSKEEEEVFRLSVEISKAMAKVDVHDVVEGIVFGNVVTYSVLAWCICQKGPVFVAMFKPLGISIAAFLGVIFLGDTLHVGSIIGAIVIVVGFYGVIWAQSKEEEEGKVHTDDSPRLSSQRTPLLESHINM</sequence>
<keyword evidence="10" id="KW-1185">Reference proteome</keyword>
<dbReference type="AlphaFoldDB" id="A0AA39SDU7"/>
<feature type="transmembrane region" description="Helical" evidence="7">
    <location>
        <begin position="43"/>
        <end position="62"/>
    </location>
</feature>
<dbReference type="SUPFAM" id="SSF103481">
    <property type="entry name" value="Multidrug resistance efflux transporter EmrE"/>
    <property type="match status" value="3"/>
</dbReference>
<organism evidence="9 10">
    <name type="scientific">Acer saccharum</name>
    <name type="common">Sugar maple</name>
    <dbReference type="NCBI Taxonomy" id="4024"/>
    <lineage>
        <taxon>Eukaryota</taxon>
        <taxon>Viridiplantae</taxon>
        <taxon>Streptophyta</taxon>
        <taxon>Embryophyta</taxon>
        <taxon>Tracheophyta</taxon>
        <taxon>Spermatophyta</taxon>
        <taxon>Magnoliopsida</taxon>
        <taxon>eudicotyledons</taxon>
        <taxon>Gunneridae</taxon>
        <taxon>Pentapetalae</taxon>
        <taxon>rosids</taxon>
        <taxon>malvids</taxon>
        <taxon>Sapindales</taxon>
        <taxon>Sapindaceae</taxon>
        <taxon>Hippocastanoideae</taxon>
        <taxon>Acereae</taxon>
        <taxon>Acer</taxon>
    </lineage>
</organism>
<dbReference type="Pfam" id="PF00892">
    <property type="entry name" value="EamA"/>
    <property type="match status" value="2"/>
</dbReference>
<dbReference type="GO" id="GO:0016020">
    <property type="term" value="C:membrane"/>
    <property type="evidence" value="ECO:0007669"/>
    <property type="project" value="UniProtKB-SubCell"/>
</dbReference>
<proteinExistence type="inferred from homology"/>
<feature type="transmembrane region" description="Helical" evidence="7">
    <location>
        <begin position="408"/>
        <end position="427"/>
    </location>
</feature>
<keyword evidence="3 7" id="KW-0812">Transmembrane</keyword>
<evidence type="ECO:0000256" key="3">
    <source>
        <dbReference type="ARBA" id="ARBA00022692"/>
    </source>
</evidence>
<accession>A0AA39SDU7</accession>
<feature type="transmembrane region" description="Helical" evidence="7">
    <location>
        <begin position="219"/>
        <end position="240"/>
    </location>
</feature>
<gene>
    <name evidence="9" type="ORF">LWI29_018456</name>
</gene>
<feature type="transmembrane region" description="Helical" evidence="7">
    <location>
        <begin position="137"/>
        <end position="155"/>
    </location>
</feature>
<feature type="transmembrane region" description="Helical" evidence="7">
    <location>
        <begin position="381"/>
        <end position="402"/>
    </location>
</feature>
<evidence type="ECO:0000256" key="6">
    <source>
        <dbReference type="SAM" id="MobiDB-lite"/>
    </source>
</evidence>
<comment type="subcellular location">
    <subcellularLocation>
        <location evidence="1">Membrane</location>
        <topology evidence="1">Multi-pass membrane protein</topology>
    </subcellularLocation>
</comment>
<reference evidence="9" key="1">
    <citation type="journal article" date="2022" name="Plant J.">
        <title>Strategies of tolerance reflected in two North American maple genomes.</title>
        <authorList>
            <person name="McEvoy S.L."/>
            <person name="Sezen U.U."/>
            <person name="Trouern-Trend A."/>
            <person name="McMahon S.M."/>
            <person name="Schaberg P.G."/>
            <person name="Yang J."/>
            <person name="Wegrzyn J.L."/>
            <person name="Swenson N.G."/>
        </authorList>
    </citation>
    <scope>NUCLEOTIDE SEQUENCE</scope>
    <source>
        <strain evidence="9">NS2018</strain>
    </source>
</reference>
<dbReference type="InterPro" id="IPR000620">
    <property type="entry name" value="EamA_dom"/>
</dbReference>
<comment type="caution">
    <text evidence="9">The sequence shown here is derived from an EMBL/GenBank/DDBJ whole genome shotgun (WGS) entry which is preliminary data.</text>
</comment>
<feature type="transmembrane region" description="Helical" evidence="7">
    <location>
        <begin position="255"/>
        <end position="276"/>
    </location>
</feature>
<feature type="transmembrane region" description="Helical" evidence="7">
    <location>
        <begin position="310"/>
        <end position="329"/>
    </location>
</feature>
<feature type="transmembrane region" description="Helical" evidence="7">
    <location>
        <begin position="187"/>
        <end position="207"/>
    </location>
</feature>
<evidence type="ECO:0000256" key="1">
    <source>
        <dbReference type="ARBA" id="ARBA00004141"/>
    </source>
</evidence>
<evidence type="ECO:0000256" key="5">
    <source>
        <dbReference type="ARBA" id="ARBA00023136"/>
    </source>
</evidence>
<protein>
    <recommendedName>
        <fullName evidence="8">EamA domain-containing protein</fullName>
    </recommendedName>
</protein>
<feature type="transmembrane region" description="Helical" evidence="7">
    <location>
        <begin position="74"/>
        <end position="97"/>
    </location>
</feature>
<evidence type="ECO:0000256" key="2">
    <source>
        <dbReference type="ARBA" id="ARBA00007635"/>
    </source>
</evidence>
<dbReference type="PANTHER" id="PTHR31218">
    <property type="entry name" value="WAT1-RELATED PROTEIN"/>
    <property type="match status" value="1"/>
</dbReference>
<keyword evidence="4 7" id="KW-1133">Transmembrane helix</keyword>
<feature type="region of interest" description="Disordered" evidence="6">
    <location>
        <begin position="435"/>
        <end position="459"/>
    </location>
</feature>